<dbReference type="PATRIC" id="fig|1423792.3.peg.2991"/>
<feature type="domain" description="Transcription regulator PadR N-terminal" evidence="1">
    <location>
        <begin position="61"/>
        <end position="134"/>
    </location>
</feature>
<dbReference type="Gene3D" id="1.10.10.10">
    <property type="entry name" value="Winged helix-like DNA-binding domain superfamily/Winged helix DNA-binding domain"/>
    <property type="match status" value="1"/>
</dbReference>
<accession>A0A0R1N497</accession>
<keyword evidence="3" id="KW-1185">Reference proteome</keyword>
<dbReference type="InterPro" id="IPR036390">
    <property type="entry name" value="WH_DNA-bd_sf"/>
</dbReference>
<reference evidence="2 3" key="1">
    <citation type="journal article" date="2015" name="Genome Announc.">
        <title>Expanding the biotechnology potential of lactobacilli through comparative genomics of 213 strains and associated genera.</title>
        <authorList>
            <person name="Sun Z."/>
            <person name="Harris H.M."/>
            <person name="McCann A."/>
            <person name="Guo C."/>
            <person name="Argimon S."/>
            <person name="Zhang W."/>
            <person name="Yang X."/>
            <person name="Jeffery I.B."/>
            <person name="Cooney J.C."/>
            <person name="Kagawa T.F."/>
            <person name="Liu W."/>
            <person name="Song Y."/>
            <person name="Salvetti E."/>
            <person name="Wrobel A."/>
            <person name="Rasinkangas P."/>
            <person name="Parkhill J."/>
            <person name="Rea M.C."/>
            <person name="O'Sullivan O."/>
            <person name="Ritari J."/>
            <person name="Douillard F.P."/>
            <person name="Paul Ross R."/>
            <person name="Yang R."/>
            <person name="Briner A.E."/>
            <person name="Felis G.E."/>
            <person name="de Vos W.M."/>
            <person name="Barrangou R."/>
            <person name="Klaenhammer T.R."/>
            <person name="Caufield P.W."/>
            <person name="Cui Y."/>
            <person name="Zhang H."/>
            <person name="O'Toole P.W."/>
        </authorList>
    </citation>
    <scope>NUCLEOTIDE SEQUENCE [LARGE SCALE GENOMIC DNA]</scope>
    <source>
        <strain evidence="2 3">DSM 12744</strain>
    </source>
</reference>
<evidence type="ECO:0000313" key="3">
    <source>
        <dbReference type="Proteomes" id="UP000051330"/>
    </source>
</evidence>
<dbReference type="PANTHER" id="PTHR33169:SF25">
    <property type="entry name" value="DNA-BINDING PROTEIN YIZB-RELATED"/>
    <property type="match status" value="1"/>
</dbReference>
<organism evidence="2 3">
    <name type="scientific">Schleiferilactobacillus perolens DSM 12744</name>
    <dbReference type="NCBI Taxonomy" id="1423792"/>
    <lineage>
        <taxon>Bacteria</taxon>
        <taxon>Bacillati</taxon>
        <taxon>Bacillota</taxon>
        <taxon>Bacilli</taxon>
        <taxon>Lactobacillales</taxon>
        <taxon>Lactobacillaceae</taxon>
        <taxon>Schleiferilactobacillus</taxon>
    </lineage>
</organism>
<sequence length="160" mass="18050">MLSITNKKIIFVGQKTSFLSKYYGTHSNMWYYVDSQKQGGEIMAQADISKEMIRGYTGTIVLNILAQGDSYGYQISKDVTQLSGGDYEINEATLYTVFRRLAKNGSVEGYWGDETQGSRRKYYRITDQGMAELAAAQENWNAAKKVMDELILGKVEQHNG</sequence>
<dbReference type="EMBL" id="AZEC01000007">
    <property type="protein sequence ID" value="KRL12597.1"/>
    <property type="molecule type" value="Genomic_DNA"/>
</dbReference>
<dbReference type="SUPFAM" id="SSF46785">
    <property type="entry name" value="Winged helix' DNA-binding domain"/>
    <property type="match status" value="1"/>
</dbReference>
<dbReference type="AlphaFoldDB" id="A0A0R1N497"/>
<dbReference type="InterPro" id="IPR036388">
    <property type="entry name" value="WH-like_DNA-bd_sf"/>
</dbReference>
<dbReference type="Pfam" id="PF03551">
    <property type="entry name" value="PadR"/>
    <property type="match status" value="1"/>
</dbReference>
<evidence type="ECO:0000313" key="2">
    <source>
        <dbReference type="EMBL" id="KRL12597.1"/>
    </source>
</evidence>
<dbReference type="InterPro" id="IPR005149">
    <property type="entry name" value="Tscrpt_reg_PadR_N"/>
</dbReference>
<comment type="caution">
    <text evidence="2">The sequence shown here is derived from an EMBL/GenBank/DDBJ whole genome shotgun (WGS) entry which is preliminary data.</text>
</comment>
<dbReference type="InterPro" id="IPR052509">
    <property type="entry name" value="Metal_resp_DNA-bind_regulator"/>
</dbReference>
<dbReference type="PANTHER" id="PTHR33169">
    <property type="entry name" value="PADR-FAMILY TRANSCRIPTIONAL REGULATOR"/>
    <property type="match status" value="1"/>
</dbReference>
<gene>
    <name evidence="2" type="ORF">FD09_GL002917</name>
</gene>
<proteinExistence type="predicted"/>
<protein>
    <submittedName>
        <fullName evidence="2">PadR family transcriptional regulator</fullName>
    </submittedName>
</protein>
<dbReference type="STRING" id="1423792.FD09_GL002917"/>
<name>A0A0R1N497_9LACO</name>
<evidence type="ECO:0000259" key="1">
    <source>
        <dbReference type="Pfam" id="PF03551"/>
    </source>
</evidence>
<dbReference type="Proteomes" id="UP000051330">
    <property type="component" value="Unassembled WGS sequence"/>
</dbReference>